<evidence type="ECO:0000313" key="2">
    <source>
        <dbReference type="Proteomes" id="UP000279909"/>
    </source>
</evidence>
<name>A0A3M8H7B7_9BACI</name>
<dbReference type="RefSeq" id="WP_122972691.1">
    <property type="nucleotide sequence ID" value="NZ_RHLQ01000033.1"/>
</dbReference>
<organism evidence="1 2">
    <name type="scientific">Lysinibacillus halotolerans</name>
    <dbReference type="NCBI Taxonomy" id="1368476"/>
    <lineage>
        <taxon>Bacteria</taxon>
        <taxon>Bacillati</taxon>
        <taxon>Bacillota</taxon>
        <taxon>Bacilli</taxon>
        <taxon>Bacillales</taxon>
        <taxon>Bacillaceae</taxon>
        <taxon>Lysinibacillus</taxon>
    </lineage>
</organism>
<gene>
    <name evidence="1" type="ORF">EC501_12780</name>
</gene>
<sequence length="102" mass="11497">MKKVIGFGFLLVMILVIFIQSEMKSSVKELGIEEVLNDSLFDEAATKFGLHAMGGAIEERTLTVRIDTIQHKEDTYNFFKEQLDSSGMAGYKIEVFVDQLDS</sequence>
<dbReference type="InterPro" id="IPR058995">
    <property type="entry name" value="YolC/YozM-like"/>
</dbReference>
<proteinExistence type="predicted"/>
<dbReference type="Pfam" id="PF26328">
    <property type="entry name" value="YolC_YozM"/>
    <property type="match status" value="1"/>
</dbReference>
<dbReference type="AlphaFoldDB" id="A0A3M8H7B7"/>
<protein>
    <submittedName>
        <fullName evidence="1">Uncharacterized protein</fullName>
    </submittedName>
</protein>
<dbReference type="Proteomes" id="UP000279909">
    <property type="component" value="Unassembled WGS sequence"/>
</dbReference>
<dbReference type="EMBL" id="RHLQ01000033">
    <property type="protein sequence ID" value="RNC97980.1"/>
    <property type="molecule type" value="Genomic_DNA"/>
</dbReference>
<reference evidence="1 2" key="1">
    <citation type="journal article" date="2014" name="Int. J. Syst. Evol. Microbiol.">
        <title>Lysinibacillus halotolerans sp. nov., isolated from saline-alkaline soil.</title>
        <authorList>
            <person name="Kong D."/>
            <person name="Wang Y."/>
            <person name="Zhao B."/>
            <person name="Li Y."/>
            <person name="Song J."/>
            <person name="Zhai Y."/>
            <person name="Zhang C."/>
            <person name="Wang H."/>
            <person name="Chen X."/>
            <person name="Zhao B."/>
            <person name="Ruan Z."/>
        </authorList>
    </citation>
    <scope>NUCLEOTIDE SEQUENCE [LARGE SCALE GENOMIC DNA]</scope>
    <source>
        <strain evidence="1 2">MCCC 1A12703</strain>
    </source>
</reference>
<keyword evidence="2" id="KW-1185">Reference proteome</keyword>
<comment type="caution">
    <text evidence="1">The sequence shown here is derived from an EMBL/GenBank/DDBJ whole genome shotgun (WGS) entry which is preliminary data.</text>
</comment>
<accession>A0A3M8H7B7</accession>
<evidence type="ECO:0000313" key="1">
    <source>
        <dbReference type="EMBL" id="RNC97980.1"/>
    </source>
</evidence>